<dbReference type="RefSeq" id="XP_040774152.1">
    <property type="nucleotide sequence ID" value="XM_040916123.1"/>
</dbReference>
<keyword evidence="3 6" id="KW-1133">Transmembrane helix</keyword>
<feature type="non-terminal residue" evidence="8">
    <location>
        <position position="1"/>
    </location>
</feature>
<reference evidence="8" key="1">
    <citation type="journal article" date="2020" name="Phytopathology">
        <title>Genome sequence of the chestnut blight fungus Cryphonectria parasitica EP155: A fundamental resource for an archetypical invasive plant pathogen.</title>
        <authorList>
            <person name="Crouch J.A."/>
            <person name="Dawe A."/>
            <person name="Aerts A."/>
            <person name="Barry K."/>
            <person name="Churchill A.C.L."/>
            <person name="Grimwood J."/>
            <person name="Hillman B."/>
            <person name="Milgroom M.G."/>
            <person name="Pangilinan J."/>
            <person name="Smith M."/>
            <person name="Salamov A."/>
            <person name="Schmutz J."/>
            <person name="Yadav J."/>
            <person name="Grigoriev I.V."/>
            <person name="Nuss D."/>
        </authorList>
    </citation>
    <scope>NUCLEOTIDE SEQUENCE</scope>
    <source>
        <strain evidence="8">EP155</strain>
    </source>
</reference>
<dbReference type="OrthoDB" id="5417887at2759"/>
<comment type="caution">
    <text evidence="8">The sequence shown here is derived from an EMBL/GenBank/DDBJ whole genome shotgun (WGS) entry which is preliminary data.</text>
</comment>
<keyword evidence="2 6" id="KW-0812">Transmembrane</keyword>
<feature type="non-terminal residue" evidence="8">
    <location>
        <position position="268"/>
    </location>
</feature>
<dbReference type="PANTHER" id="PTHR33048">
    <property type="entry name" value="PTH11-LIKE INTEGRAL MEMBRANE PROTEIN (AFU_ORTHOLOGUE AFUA_5G11245)"/>
    <property type="match status" value="1"/>
</dbReference>
<sequence>GQEILIGVWVPTAISGLILLLRIYCKHVRQRGLWWDDAVISISWVCIPILLLAANIVQTIEIPLGFGKHIANVDPANKPILGLLDEVTATLTIFAAAWSKTAFAVTLLRILEGWAKKCVWFIAISMNVLMLAGVILGWAQCSPPDKLWDDEIAGTCLPRSIRSDYNIFSGVYAGIMDLCLAALPWTILPKLQMHTREKAGVGVAMSMGVLAGGAAFAKSAAITELATGDFTFFGAPLVIWGTVEIAVTIVGCSIPILRALLSDYKHSR</sequence>
<feature type="transmembrane region" description="Helical" evidence="6">
    <location>
        <begin position="6"/>
        <end position="25"/>
    </location>
</feature>
<evidence type="ECO:0000259" key="7">
    <source>
        <dbReference type="Pfam" id="PF20684"/>
    </source>
</evidence>
<dbReference type="InterPro" id="IPR049326">
    <property type="entry name" value="Rhodopsin_dom_fungi"/>
</dbReference>
<dbReference type="AlphaFoldDB" id="A0A9P5CMK9"/>
<evidence type="ECO:0000256" key="5">
    <source>
        <dbReference type="ARBA" id="ARBA00038359"/>
    </source>
</evidence>
<keyword evidence="4 6" id="KW-0472">Membrane</keyword>
<dbReference type="GO" id="GO:0016020">
    <property type="term" value="C:membrane"/>
    <property type="evidence" value="ECO:0007669"/>
    <property type="project" value="UniProtKB-SubCell"/>
</dbReference>
<feature type="transmembrane region" description="Helical" evidence="6">
    <location>
        <begin position="237"/>
        <end position="261"/>
    </location>
</feature>
<evidence type="ECO:0000256" key="6">
    <source>
        <dbReference type="SAM" id="Phobius"/>
    </source>
</evidence>
<accession>A0A9P5CMK9</accession>
<organism evidence="8 9">
    <name type="scientific">Cryphonectria parasitica (strain ATCC 38755 / EP155)</name>
    <dbReference type="NCBI Taxonomy" id="660469"/>
    <lineage>
        <taxon>Eukaryota</taxon>
        <taxon>Fungi</taxon>
        <taxon>Dikarya</taxon>
        <taxon>Ascomycota</taxon>
        <taxon>Pezizomycotina</taxon>
        <taxon>Sordariomycetes</taxon>
        <taxon>Sordariomycetidae</taxon>
        <taxon>Diaporthales</taxon>
        <taxon>Cryphonectriaceae</taxon>
        <taxon>Cryphonectria-Endothia species complex</taxon>
        <taxon>Cryphonectria</taxon>
    </lineage>
</organism>
<dbReference type="GeneID" id="63833252"/>
<keyword evidence="9" id="KW-1185">Reference proteome</keyword>
<feature type="transmembrane region" description="Helical" evidence="6">
    <location>
        <begin position="118"/>
        <end position="139"/>
    </location>
</feature>
<feature type="transmembrane region" description="Helical" evidence="6">
    <location>
        <begin position="199"/>
        <end position="217"/>
    </location>
</feature>
<feature type="transmembrane region" description="Helical" evidence="6">
    <location>
        <begin position="167"/>
        <end position="187"/>
    </location>
</feature>
<name>A0A9P5CMK9_CRYP1</name>
<protein>
    <recommendedName>
        <fullName evidence="7">Rhodopsin domain-containing protein</fullName>
    </recommendedName>
</protein>
<proteinExistence type="inferred from homology"/>
<dbReference type="Proteomes" id="UP000803844">
    <property type="component" value="Unassembled WGS sequence"/>
</dbReference>
<evidence type="ECO:0000313" key="8">
    <source>
        <dbReference type="EMBL" id="KAF3763191.1"/>
    </source>
</evidence>
<feature type="transmembrane region" description="Helical" evidence="6">
    <location>
        <begin position="87"/>
        <end position="111"/>
    </location>
</feature>
<evidence type="ECO:0000256" key="3">
    <source>
        <dbReference type="ARBA" id="ARBA00022989"/>
    </source>
</evidence>
<dbReference type="InterPro" id="IPR052337">
    <property type="entry name" value="SAT4-like"/>
</dbReference>
<dbReference type="EMBL" id="MU032349">
    <property type="protein sequence ID" value="KAF3763191.1"/>
    <property type="molecule type" value="Genomic_DNA"/>
</dbReference>
<comment type="subcellular location">
    <subcellularLocation>
        <location evidence="1">Membrane</location>
        <topology evidence="1">Multi-pass membrane protein</topology>
    </subcellularLocation>
</comment>
<gene>
    <name evidence="8" type="ORF">M406DRAFT_240401</name>
</gene>
<feature type="transmembrane region" description="Helical" evidence="6">
    <location>
        <begin position="37"/>
        <end position="57"/>
    </location>
</feature>
<evidence type="ECO:0000313" key="9">
    <source>
        <dbReference type="Proteomes" id="UP000803844"/>
    </source>
</evidence>
<feature type="domain" description="Rhodopsin" evidence="7">
    <location>
        <begin position="21"/>
        <end position="262"/>
    </location>
</feature>
<evidence type="ECO:0000256" key="1">
    <source>
        <dbReference type="ARBA" id="ARBA00004141"/>
    </source>
</evidence>
<comment type="similarity">
    <text evidence="5">Belongs to the SAT4 family.</text>
</comment>
<dbReference type="PANTHER" id="PTHR33048:SF42">
    <property type="entry name" value="INTEGRAL MEMBRANE PROTEIN"/>
    <property type="match status" value="1"/>
</dbReference>
<evidence type="ECO:0000256" key="2">
    <source>
        <dbReference type="ARBA" id="ARBA00022692"/>
    </source>
</evidence>
<evidence type="ECO:0000256" key="4">
    <source>
        <dbReference type="ARBA" id="ARBA00023136"/>
    </source>
</evidence>
<dbReference type="Pfam" id="PF20684">
    <property type="entry name" value="Fung_rhodopsin"/>
    <property type="match status" value="1"/>
</dbReference>